<dbReference type="AlphaFoldDB" id="D5GHK1"/>
<protein>
    <submittedName>
        <fullName evidence="1">(Perigord truffle) hypothetical protein</fullName>
    </submittedName>
</protein>
<evidence type="ECO:0000313" key="1">
    <source>
        <dbReference type="EMBL" id="CAZ83994.1"/>
    </source>
</evidence>
<dbReference type="KEGG" id="tml:GSTUM_00007955001"/>
<dbReference type="HOGENOM" id="CLU_2514270_0_0_1"/>
<dbReference type="EMBL" id="FN430319">
    <property type="protein sequence ID" value="CAZ83994.1"/>
    <property type="molecule type" value="Genomic_DNA"/>
</dbReference>
<evidence type="ECO:0000313" key="2">
    <source>
        <dbReference type="Proteomes" id="UP000006911"/>
    </source>
</evidence>
<accession>D5GHK1</accession>
<dbReference type="Proteomes" id="UP000006911">
    <property type="component" value="Unassembled WGS sequence"/>
</dbReference>
<reference evidence="1 2" key="1">
    <citation type="journal article" date="2010" name="Nature">
        <title>Perigord black truffle genome uncovers evolutionary origins and mechanisms of symbiosis.</title>
        <authorList>
            <person name="Martin F."/>
            <person name="Kohler A."/>
            <person name="Murat C."/>
            <person name="Balestrini R."/>
            <person name="Coutinho P.M."/>
            <person name="Jaillon O."/>
            <person name="Montanini B."/>
            <person name="Morin E."/>
            <person name="Noel B."/>
            <person name="Percudani R."/>
            <person name="Porcel B."/>
            <person name="Rubini A."/>
            <person name="Amicucci A."/>
            <person name="Amselem J."/>
            <person name="Anthouard V."/>
            <person name="Arcioni S."/>
            <person name="Artiguenave F."/>
            <person name="Aury J.M."/>
            <person name="Ballario P."/>
            <person name="Bolchi A."/>
            <person name="Brenna A."/>
            <person name="Brun A."/>
            <person name="Buee M."/>
            <person name="Cantarel B."/>
            <person name="Chevalier G."/>
            <person name="Couloux A."/>
            <person name="Da Silva C."/>
            <person name="Denoeud F."/>
            <person name="Duplessis S."/>
            <person name="Ghignone S."/>
            <person name="Hilselberger B."/>
            <person name="Iotti M."/>
            <person name="Marcais B."/>
            <person name="Mello A."/>
            <person name="Miranda M."/>
            <person name="Pacioni G."/>
            <person name="Quesneville H."/>
            <person name="Riccioni C."/>
            <person name="Ruotolo R."/>
            <person name="Splivallo R."/>
            <person name="Stocchi V."/>
            <person name="Tisserant E."/>
            <person name="Viscomi A.R."/>
            <person name="Zambonelli A."/>
            <person name="Zampieri E."/>
            <person name="Henrissat B."/>
            <person name="Lebrun M.H."/>
            <person name="Paolocci F."/>
            <person name="Bonfante P."/>
            <person name="Ottonello S."/>
            <person name="Wincker P."/>
        </authorList>
    </citation>
    <scope>NUCLEOTIDE SEQUENCE [LARGE SCALE GENOMIC DNA]</scope>
    <source>
        <strain evidence="1 2">Mel28</strain>
    </source>
</reference>
<sequence>MLLLQKQGDTASGLRGVRAPRMQPLNLFNSTFVAKSLTSYSFELVFMMALIRTSSGEDIPPRSTKIKDVRVCESLEPRGKDRDTI</sequence>
<gene>
    <name evidence="1" type="ORF">GSTUM_00007955001</name>
</gene>
<organism evidence="1 2">
    <name type="scientific">Tuber melanosporum (strain Mel28)</name>
    <name type="common">Perigord black truffle</name>
    <dbReference type="NCBI Taxonomy" id="656061"/>
    <lineage>
        <taxon>Eukaryota</taxon>
        <taxon>Fungi</taxon>
        <taxon>Dikarya</taxon>
        <taxon>Ascomycota</taxon>
        <taxon>Pezizomycotina</taxon>
        <taxon>Pezizomycetes</taxon>
        <taxon>Pezizales</taxon>
        <taxon>Tuberaceae</taxon>
        <taxon>Tuber</taxon>
    </lineage>
</organism>
<proteinExistence type="predicted"/>
<dbReference type="InParanoid" id="D5GHK1"/>
<name>D5GHK1_TUBMM</name>
<keyword evidence="2" id="KW-1185">Reference proteome</keyword>